<evidence type="ECO:0000256" key="1">
    <source>
        <dbReference type="SAM" id="MobiDB-lite"/>
    </source>
</evidence>
<feature type="compositionally biased region" description="Low complexity" evidence="1">
    <location>
        <begin position="64"/>
        <end position="82"/>
    </location>
</feature>
<dbReference type="Gene3D" id="6.10.160.20">
    <property type="match status" value="1"/>
</dbReference>
<dbReference type="OrthoDB" id="510958at2759"/>
<feature type="compositionally biased region" description="Basic and acidic residues" evidence="1">
    <location>
        <begin position="168"/>
        <end position="179"/>
    </location>
</feature>
<sequence>MPPAQKKTVDDSRSEASSIIPTNQRDPKNASAPTAASTVPKSKRPAANSASVTSQKGPLATGPNTTSAASTSTQSSQTSVNSTRDDWTSTPNTFLRTYRIAHRLPVASTFAHPHADIIYKSSHLALRSPSAVQARRKQHEQKRQKRKSATVQVNGSAGLKGTKTKSGQRTDKVSLKDSTLDDVSSSTTNPVVARSIETPDATGRSELNQSHLPSSPNSVSTLYSAPREPAPHLAAAVRKHFNGQQISEAETIARFTYVVTQAGRPVWVEGCEGDGSGHWMGSHGRELRKGGGPGGDIGFRLRFRP</sequence>
<organism evidence="3 4">
    <name type="scientific">Exophiala mesophila</name>
    <name type="common">Black yeast-like fungus</name>
    <dbReference type="NCBI Taxonomy" id="212818"/>
    <lineage>
        <taxon>Eukaryota</taxon>
        <taxon>Fungi</taxon>
        <taxon>Dikarya</taxon>
        <taxon>Ascomycota</taxon>
        <taxon>Pezizomycotina</taxon>
        <taxon>Eurotiomycetes</taxon>
        <taxon>Chaetothyriomycetidae</taxon>
        <taxon>Chaetothyriales</taxon>
        <taxon>Herpotrichiellaceae</taxon>
        <taxon>Exophiala</taxon>
    </lineage>
</organism>
<feature type="region of interest" description="Disordered" evidence="1">
    <location>
        <begin position="1"/>
        <end position="90"/>
    </location>
</feature>
<evidence type="ECO:0000313" key="4">
    <source>
        <dbReference type="Proteomes" id="UP000054302"/>
    </source>
</evidence>
<dbReference type="RefSeq" id="XP_016221006.1">
    <property type="nucleotide sequence ID" value="XM_016371674.1"/>
</dbReference>
<dbReference type="VEuPathDB" id="FungiDB:PV10_06832"/>
<dbReference type="AlphaFoldDB" id="A0A0D1Z3S7"/>
<evidence type="ECO:0000259" key="2">
    <source>
        <dbReference type="Pfam" id="PF13867"/>
    </source>
</evidence>
<accession>A0A0D1Z3S7</accession>
<dbReference type="STRING" id="212818.A0A0D1Z3S7"/>
<feature type="compositionally biased region" description="Polar residues" evidence="1">
    <location>
        <begin position="15"/>
        <end position="24"/>
    </location>
</feature>
<keyword evidence="4" id="KW-1185">Reference proteome</keyword>
<reference evidence="3 4" key="1">
    <citation type="submission" date="2015-01" db="EMBL/GenBank/DDBJ databases">
        <title>The Genome Sequence of Exophiala mesophila CBS40295.</title>
        <authorList>
            <consortium name="The Broad Institute Genomics Platform"/>
            <person name="Cuomo C."/>
            <person name="de Hoog S."/>
            <person name="Gorbushina A."/>
            <person name="Stielow B."/>
            <person name="Teixiera M."/>
            <person name="Abouelleil A."/>
            <person name="Chapman S.B."/>
            <person name="Priest M."/>
            <person name="Young S.K."/>
            <person name="Wortman J."/>
            <person name="Nusbaum C."/>
            <person name="Birren B."/>
        </authorList>
    </citation>
    <scope>NUCLEOTIDE SEQUENCE [LARGE SCALE GENOMIC DNA]</scope>
    <source>
        <strain evidence="3 4">CBS 40295</strain>
    </source>
</reference>
<dbReference type="Pfam" id="PF13867">
    <property type="entry name" value="SAP30_Sin3_bdg"/>
    <property type="match status" value="1"/>
</dbReference>
<feature type="compositionally biased region" description="Polar residues" evidence="1">
    <location>
        <begin position="31"/>
        <end position="40"/>
    </location>
</feature>
<dbReference type="HOGENOM" id="CLU_087644_0_0_1"/>
<feature type="domain" description="Histone deacetylase complex subunit SAP30 Sin3 binding" evidence="2">
    <location>
        <begin position="233"/>
        <end position="259"/>
    </location>
</feature>
<evidence type="ECO:0000313" key="3">
    <source>
        <dbReference type="EMBL" id="KIV89432.1"/>
    </source>
</evidence>
<protein>
    <recommendedName>
        <fullName evidence="2">Histone deacetylase complex subunit SAP30 Sin3 binding domain-containing protein</fullName>
    </recommendedName>
</protein>
<name>A0A0D1Z3S7_EXOME</name>
<gene>
    <name evidence="3" type="ORF">PV10_06832</name>
</gene>
<dbReference type="Proteomes" id="UP000054302">
    <property type="component" value="Unassembled WGS sequence"/>
</dbReference>
<feature type="compositionally biased region" description="Polar residues" evidence="1">
    <location>
        <begin position="205"/>
        <end position="223"/>
    </location>
</feature>
<proteinExistence type="predicted"/>
<dbReference type="GeneID" id="27324677"/>
<dbReference type="InterPro" id="IPR038291">
    <property type="entry name" value="SAP30_C_sf"/>
</dbReference>
<feature type="compositionally biased region" description="Basic residues" evidence="1">
    <location>
        <begin position="134"/>
        <end position="148"/>
    </location>
</feature>
<dbReference type="EMBL" id="KN847524">
    <property type="protein sequence ID" value="KIV89432.1"/>
    <property type="molecule type" value="Genomic_DNA"/>
</dbReference>
<feature type="region of interest" description="Disordered" evidence="1">
    <location>
        <begin position="128"/>
        <end position="225"/>
    </location>
</feature>
<dbReference type="InterPro" id="IPR025718">
    <property type="entry name" value="SAP30_Sin3-bd"/>
</dbReference>